<comment type="caution">
    <text evidence="16">The sequence shown here is derived from an EMBL/GenBank/DDBJ whole genome shotgun (WGS) entry which is preliminary data.</text>
</comment>
<comment type="similarity">
    <text evidence="11 12">Belongs to the TonB-dependent receptor family.</text>
</comment>
<keyword evidence="16" id="KW-0675">Receptor</keyword>
<dbReference type="GO" id="GO:0006826">
    <property type="term" value="P:iron ion transport"/>
    <property type="evidence" value="ECO:0007669"/>
    <property type="project" value="UniProtKB-KW"/>
</dbReference>
<evidence type="ECO:0000256" key="8">
    <source>
        <dbReference type="ARBA" id="ARBA00023077"/>
    </source>
</evidence>
<dbReference type="GO" id="GO:0009279">
    <property type="term" value="C:cell outer membrane"/>
    <property type="evidence" value="ECO:0007669"/>
    <property type="project" value="UniProtKB-SubCell"/>
</dbReference>
<dbReference type="InterPro" id="IPR000531">
    <property type="entry name" value="Beta-barrel_TonB"/>
</dbReference>
<keyword evidence="10 11" id="KW-0998">Cell outer membrane</keyword>
<dbReference type="Pfam" id="PF00593">
    <property type="entry name" value="TonB_dep_Rec_b-barrel"/>
    <property type="match status" value="1"/>
</dbReference>
<keyword evidence="3 11" id="KW-1134">Transmembrane beta strand</keyword>
<dbReference type="InterPro" id="IPR039426">
    <property type="entry name" value="TonB-dep_rcpt-like"/>
</dbReference>
<evidence type="ECO:0000256" key="4">
    <source>
        <dbReference type="ARBA" id="ARBA00022496"/>
    </source>
</evidence>
<evidence type="ECO:0000256" key="10">
    <source>
        <dbReference type="ARBA" id="ARBA00023237"/>
    </source>
</evidence>
<dbReference type="InterPro" id="IPR036942">
    <property type="entry name" value="Beta-barrel_TonB_sf"/>
</dbReference>
<evidence type="ECO:0000256" key="7">
    <source>
        <dbReference type="ARBA" id="ARBA00023065"/>
    </source>
</evidence>
<evidence type="ECO:0000259" key="15">
    <source>
        <dbReference type="Pfam" id="PF07715"/>
    </source>
</evidence>
<keyword evidence="9 11" id="KW-0472">Membrane</keyword>
<keyword evidence="7" id="KW-0406">Ion transport</keyword>
<keyword evidence="13" id="KW-0732">Signal</keyword>
<evidence type="ECO:0000256" key="13">
    <source>
        <dbReference type="SAM" id="SignalP"/>
    </source>
</evidence>
<feature type="signal peptide" evidence="13">
    <location>
        <begin position="1"/>
        <end position="24"/>
    </location>
</feature>
<proteinExistence type="inferred from homology"/>
<keyword evidence="2 11" id="KW-0813">Transport</keyword>
<dbReference type="PROSITE" id="PS52016">
    <property type="entry name" value="TONB_DEPENDENT_REC_3"/>
    <property type="match status" value="1"/>
</dbReference>
<dbReference type="OrthoDB" id="7223550at2"/>
<comment type="subcellular location">
    <subcellularLocation>
        <location evidence="1 11">Cell outer membrane</location>
        <topology evidence="1 11">Multi-pass membrane protein</topology>
    </subcellularLocation>
</comment>
<evidence type="ECO:0000313" key="17">
    <source>
        <dbReference type="Proteomes" id="UP000266568"/>
    </source>
</evidence>
<dbReference type="Proteomes" id="UP000266568">
    <property type="component" value="Unassembled WGS sequence"/>
</dbReference>
<evidence type="ECO:0000256" key="3">
    <source>
        <dbReference type="ARBA" id="ARBA00022452"/>
    </source>
</evidence>
<dbReference type="RefSeq" id="WP_119037218.1">
    <property type="nucleotide sequence ID" value="NZ_QXDC01000004.1"/>
</dbReference>
<keyword evidence="4" id="KW-0410">Iron transport</keyword>
<dbReference type="EMBL" id="QXDC01000004">
    <property type="protein sequence ID" value="RIA37987.1"/>
    <property type="molecule type" value="Genomic_DNA"/>
</dbReference>
<dbReference type="Gene3D" id="2.40.170.20">
    <property type="entry name" value="TonB-dependent receptor, beta-barrel domain"/>
    <property type="match status" value="1"/>
</dbReference>
<dbReference type="SUPFAM" id="SSF56935">
    <property type="entry name" value="Porins"/>
    <property type="match status" value="1"/>
</dbReference>
<dbReference type="PANTHER" id="PTHR32552">
    <property type="entry name" value="FERRICHROME IRON RECEPTOR-RELATED"/>
    <property type="match status" value="1"/>
</dbReference>
<reference evidence="16 17" key="1">
    <citation type="submission" date="2018-08" db="EMBL/GenBank/DDBJ databases">
        <title>Genomic Encyclopedia of Type Strains, Phase IV (KMG-IV): sequencing the most valuable type-strain genomes for metagenomic binning, comparative biology and taxonomic classification.</title>
        <authorList>
            <person name="Goeker M."/>
        </authorList>
    </citation>
    <scope>NUCLEOTIDE SEQUENCE [LARGE SCALE GENOMIC DNA]</scope>
    <source>
        <strain evidence="16 17">DSM 25527</strain>
    </source>
</reference>
<sequence length="733" mass="80616">MGIRTNVLAAALLAGVAFPVCAYAQEQQSDQPSGLDEIIVTAQKRAENVQDVAISMEVFSGEALQAFNNQSIQSLTSLVPNFYFQPSPANDAFYIRGFGSSGSNFGFEQSVSLYQDGIYAGRARQFMAPFFDVARIEVLRGPQGALLGKNTAAGAISITTNGPTDIFEGQVRSVYNFKRRGFDTDGYISGPLSDKLSARLALKYTNYDGYIRNTSLNKKEPELDNRFARLSLKYEPNENLTINTKLEYAHFLTIGDNAIGLPIAIATPLPDASVKQNSNIFGVIDRDKQTSWNGLIQADLSLGDHTLTSITGYSRYKSFRAVDPAHETDGIYHSEYFEQFKQISQEFRLLSPEGQAFEYIVGGYFDYSDYRVQNPLLYDTPLLGVAGRSDTDFKQKTHTYSAFVAGTYHLTDYARLRGSMRFTQIEKSGAFASILRSGTINGTIGTPRTFSADISEGTFDPSATVEIDLSKDAMLYFGVGRGSKGGGYVSNVRNTVASGFTFRGERSTNYEIGLKSSWLDGRLIANAALFYTKFKDLQLAQYRADLGTNITTNAAGAHSRGVETTVQWRPFDGLNLSSSAAYTKAEYDDYPGAGCIQLQPASCSQATNNLEGFSLLYVPKWSGNVKAQYSRPISDDLKVGLTMQSTFKSRHFISTDYSPAYGVQKGHAKLDARLELGQVDDRWTVALIGTNLTNKVTSPFAFVYPGIFTTSGARLIRYIDEPRALSIEGTLRF</sequence>
<keyword evidence="17" id="KW-1185">Reference proteome</keyword>
<evidence type="ECO:0000256" key="6">
    <source>
        <dbReference type="ARBA" id="ARBA00023004"/>
    </source>
</evidence>
<name>A0A397NS25_9SPHN</name>
<accession>A0A397NS25</accession>
<evidence type="ECO:0000256" key="11">
    <source>
        <dbReference type="PROSITE-ProRule" id="PRU01360"/>
    </source>
</evidence>
<dbReference type="Pfam" id="PF07715">
    <property type="entry name" value="Plug"/>
    <property type="match status" value="1"/>
</dbReference>
<feature type="chain" id="PRO_5017225326" evidence="13">
    <location>
        <begin position="25"/>
        <end position="733"/>
    </location>
</feature>
<evidence type="ECO:0000256" key="1">
    <source>
        <dbReference type="ARBA" id="ARBA00004571"/>
    </source>
</evidence>
<evidence type="ECO:0000256" key="12">
    <source>
        <dbReference type="RuleBase" id="RU003357"/>
    </source>
</evidence>
<protein>
    <submittedName>
        <fullName evidence="16">Iron complex outermembrane receptor protein</fullName>
    </submittedName>
</protein>
<dbReference type="AlphaFoldDB" id="A0A397NS25"/>
<evidence type="ECO:0000256" key="5">
    <source>
        <dbReference type="ARBA" id="ARBA00022692"/>
    </source>
</evidence>
<dbReference type="PANTHER" id="PTHR32552:SF81">
    <property type="entry name" value="TONB-DEPENDENT OUTER MEMBRANE RECEPTOR"/>
    <property type="match status" value="1"/>
</dbReference>
<organism evidence="16 17">
    <name type="scientific">Hephaestia caeni</name>
    <dbReference type="NCBI Taxonomy" id="645617"/>
    <lineage>
        <taxon>Bacteria</taxon>
        <taxon>Pseudomonadati</taxon>
        <taxon>Pseudomonadota</taxon>
        <taxon>Alphaproteobacteria</taxon>
        <taxon>Sphingomonadales</taxon>
        <taxon>Sphingomonadaceae</taxon>
        <taxon>Hephaestia</taxon>
    </lineage>
</organism>
<keyword evidence="8 12" id="KW-0798">TonB box</keyword>
<feature type="domain" description="TonB-dependent receptor plug" evidence="15">
    <location>
        <begin position="49"/>
        <end position="155"/>
    </location>
</feature>
<keyword evidence="6" id="KW-0408">Iron</keyword>
<gene>
    <name evidence="16" type="ORF">DFR49_3878</name>
</gene>
<evidence type="ECO:0000256" key="9">
    <source>
        <dbReference type="ARBA" id="ARBA00023136"/>
    </source>
</evidence>
<feature type="domain" description="TonB-dependent receptor-like beta-barrel" evidence="14">
    <location>
        <begin position="270"/>
        <end position="692"/>
    </location>
</feature>
<evidence type="ECO:0000313" key="16">
    <source>
        <dbReference type="EMBL" id="RIA37987.1"/>
    </source>
</evidence>
<evidence type="ECO:0000256" key="2">
    <source>
        <dbReference type="ARBA" id="ARBA00022448"/>
    </source>
</evidence>
<evidence type="ECO:0000259" key="14">
    <source>
        <dbReference type="Pfam" id="PF00593"/>
    </source>
</evidence>
<dbReference type="InterPro" id="IPR012910">
    <property type="entry name" value="Plug_dom"/>
</dbReference>
<keyword evidence="5 11" id="KW-0812">Transmembrane</keyword>